<dbReference type="PANTHER" id="PTHR43292">
    <property type="entry name" value="ACYL-COA DEHYDROGENASE"/>
    <property type="match status" value="1"/>
</dbReference>
<dbReference type="InterPro" id="IPR046373">
    <property type="entry name" value="Acyl-CoA_Oxase/DH_mid-dom_sf"/>
</dbReference>
<dbReference type="GO" id="GO:0016627">
    <property type="term" value="F:oxidoreductase activity, acting on the CH-CH group of donors"/>
    <property type="evidence" value="ECO:0007669"/>
    <property type="project" value="InterPro"/>
</dbReference>
<dbReference type="GO" id="GO:0050660">
    <property type="term" value="F:flavin adenine dinucleotide binding"/>
    <property type="evidence" value="ECO:0007669"/>
    <property type="project" value="InterPro"/>
</dbReference>
<dbReference type="OrthoDB" id="5167280at2"/>
<dbReference type="InterPro" id="IPR036250">
    <property type="entry name" value="AcylCo_DH-like_C"/>
</dbReference>
<evidence type="ECO:0000256" key="2">
    <source>
        <dbReference type="ARBA" id="ARBA00009347"/>
    </source>
</evidence>
<keyword evidence="3 6" id="KW-0285">Flavoprotein</keyword>
<evidence type="ECO:0000256" key="5">
    <source>
        <dbReference type="ARBA" id="ARBA00023002"/>
    </source>
</evidence>
<feature type="domain" description="Acyl-CoA oxidase/dehydrogenase middle" evidence="8">
    <location>
        <begin position="133"/>
        <end position="218"/>
    </location>
</feature>
<dbReference type="InterPro" id="IPR052161">
    <property type="entry name" value="Mycobact_Acyl-CoA_DH"/>
</dbReference>
<keyword evidence="5 6" id="KW-0560">Oxidoreductase</keyword>
<comment type="cofactor">
    <cofactor evidence="1 6">
        <name>FAD</name>
        <dbReference type="ChEBI" id="CHEBI:57692"/>
    </cofactor>
</comment>
<reference evidence="10 11" key="1">
    <citation type="submission" date="2016-06" db="EMBL/GenBank/DDBJ databases">
        <authorList>
            <person name="Kjaerup R.B."/>
            <person name="Dalgaard T.S."/>
            <person name="Juul-Madsen H.R."/>
        </authorList>
    </citation>
    <scope>NUCLEOTIDE SEQUENCE [LARGE SCALE GENOMIC DNA]</scope>
    <source>
        <strain evidence="10 11">1245335.1</strain>
    </source>
</reference>
<comment type="caution">
    <text evidence="10">The sequence shown here is derived from an EMBL/GenBank/DDBJ whole genome shotgun (WGS) entry which is preliminary data.</text>
</comment>
<dbReference type="Gene3D" id="1.20.140.10">
    <property type="entry name" value="Butyryl-CoA Dehydrogenase, subunit A, domain 3"/>
    <property type="match status" value="1"/>
</dbReference>
<dbReference type="InterPro" id="IPR009100">
    <property type="entry name" value="AcylCoA_DH/oxidase_NM_dom_sf"/>
</dbReference>
<dbReference type="AlphaFoldDB" id="A0A1A3MZM6"/>
<dbReference type="SUPFAM" id="SSF56645">
    <property type="entry name" value="Acyl-CoA dehydrogenase NM domain-like"/>
    <property type="match status" value="1"/>
</dbReference>
<dbReference type="PANTHER" id="PTHR43292:SF4">
    <property type="entry name" value="ACYL-COA DEHYDROGENASE FADE34"/>
    <property type="match status" value="1"/>
</dbReference>
<evidence type="ECO:0000256" key="6">
    <source>
        <dbReference type="RuleBase" id="RU362125"/>
    </source>
</evidence>
<evidence type="ECO:0000313" key="10">
    <source>
        <dbReference type="EMBL" id="OBK14981.1"/>
    </source>
</evidence>
<dbReference type="EMBL" id="LZLR01000228">
    <property type="protein sequence ID" value="OBK14981.1"/>
    <property type="molecule type" value="Genomic_DNA"/>
</dbReference>
<dbReference type="Pfam" id="PF00441">
    <property type="entry name" value="Acyl-CoA_dh_1"/>
    <property type="match status" value="1"/>
</dbReference>
<dbReference type="InterPro" id="IPR009075">
    <property type="entry name" value="AcylCo_DH/oxidase_C"/>
</dbReference>
<dbReference type="Pfam" id="PF02770">
    <property type="entry name" value="Acyl-CoA_dh_M"/>
    <property type="match status" value="1"/>
</dbReference>
<dbReference type="Gene3D" id="1.10.540.10">
    <property type="entry name" value="Acyl-CoA dehydrogenase/oxidase, N-terminal domain"/>
    <property type="match status" value="1"/>
</dbReference>
<dbReference type="SUPFAM" id="SSF47203">
    <property type="entry name" value="Acyl-CoA dehydrogenase C-terminal domain-like"/>
    <property type="match status" value="1"/>
</dbReference>
<evidence type="ECO:0000256" key="4">
    <source>
        <dbReference type="ARBA" id="ARBA00022827"/>
    </source>
</evidence>
<evidence type="ECO:0000259" key="8">
    <source>
        <dbReference type="Pfam" id="PF02770"/>
    </source>
</evidence>
<organism evidence="10 11">
    <name type="scientific">Mycobacterium asiaticum</name>
    <dbReference type="NCBI Taxonomy" id="1790"/>
    <lineage>
        <taxon>Bacteria</taxon>
        <taxon>Bacillati</taxon>
        <taxon>Actinomycetota</taxon>
        <taxon>Actinomycetes</taxon>
        <taxon>Mycobacteriales</taxon>
        <taxon>Mycobacteriaceae</taxon>
        <taxon>Mycobacterium</taxon>
    </lineage>
</organism>
<dbReference type="Proteomes" id="UP000093819">
    <property type="component" value="Unassembled WGS sequence"/>
</dbReference>
<dbReference type="InterPro" id="IPR006091">
    <property type="entry name" value="Acyl-CoA_Oxase/DH_mid-dom"/>
</dbReference>
<feature type="domain" description="Acyl-CoA dehydrogenase/oxidase N-terminal" evidence="9">
    <location>
        <begin position="50"/>
        <end position="129"/>
    </location>
</feature>
<evidence type="ECO:0000259" key="9">
    <source>
        <dbReference type="Pfam" id="PF02771"/>
    </source>
</evidence>
<dbReference type="Gene3D" id="2.40.110.10">
    <property type="entry name" value="Butyryl-CoA Dehydrogenase, subunit A, domain 2"/>
    <property type="match status" value="1"/>
</dbReference>
<dbReference type="FunFam" id="2.40.110.10:FF:000011">
    <property type="entry name" value="Acyl-CoA dehydrogenase FadE34"/>
    <property type="match status" value="1"/>
</dbReference>
<proteinExistence type="inferred from homology"/>
<dbReference type="InterPro" id="IPR013786">
    <property type="entry name" value="AcylCoA_DH/ox_N"/>
</dbReference>
<evidence type="ECO:0000256" key="3">
    <source>
        <dbReference type="ARBA" id="ARBA00022630"/>
    </source>
</evidence>
<protein>
    <submittedName>
        <fullName evidence="10">Acyl-CoA dehydrogenase</fullName>
    </submittedName>
</protein>
<accession>A0A1A3MZM6</accession>
<dbReference type="RefSeq" id="WP_065038139.1">
    <property type="nucleotide sequence ID" value="NZ_LZLR01000228.1"/>
</dbReference>
<sequence length="417" mass="45422">MTRLPVTHAHTVAEVVTAVERWVANEVPEAWRTAAAAGPSALRSVRSAAEYRQWYPTFARSGLVAPTWAPEYGGLGISEAAARAIEDVLRPLRLNRLNPLGLNNTAAALFSHGTEEQRRRFLPPIVRNEEKWCQLFSEPGAGSDLASLATRAVPDGADWVITGQKVWTTWADEADFAILLARTDPQQPKHKGLTYFLLDMHQTGVQVRPLRQITGESEFNEVFLDGARVPDAHRVGDLNDGWRVSASTLSSERQMVSGSGSGSGGMGRLGGSSAERLITLAKETGRWEDPVIQAKIIRLWAQEQIRGWTNARVRSALSAGQSPGAASSIGKVHQATLNQQIQDLMVDLLGTNAVAWPATDDPDALPPEVHGMLRSLANATEGGTTDINKNILGERVLGLPREPDPWKGRPWKDIPRS</sequence>
<evidence type="ECO:0000259" key="7">
    <source>
        <dbReference type="Pfam" id="PF00441"/>
    </source>
</evidence>
<gene>
    <name evidence="10" type="ORF">A5635_09135</name>
</gene>
<dbReference type="GO" id="GO:0005886">
    <property type="term" value="C:plasma membrane"/>
    <property type="evidence" value="ECO:0007669"/>
    <property type="project" value="TreeGrafter"/>
</dbReference>
<comment type="similarity">
    <text evidence="2 6">Belongs to the acyl-CoA dehydrogenase family.</text>
</comment>
<evidence type="ECO:0000313" key="11">
    <source>
        <dbReference type="Proteomes" id="UP000093819"/>
    </source>
</evidence>
<keyword evidence="4 6" id="KW-0274">FAD</keyword>
<evidence type="ECO:0000256" key="1">
    <source>
        <dbReference type="ARBA" id="ARBA00001974"/>
    </source>
</evidence>
<feature type="domain" description="Acyl-CoA dehydrogenase/oxidase C-terminal" evidence="7">
    <location>
        <begin position="239"/>
        <end position="397"/>
    </location>
</feature>
<name>A0A1A3MZM6_MYCAS</name>
<dbReference type="Pfam" id="PF02771">
    <property type="entry name" value="Acyl-CoA_dh_N"/>
    <property type="match status" value="1"/>
</dbReference>
<dbReference type="InterPro" id="IPR037069">
    <property type="entry name" value="AcylCoA_DH/ox_N_sf"/>
</dbReference>